<feature type="non-terminal residue" evidence="4">
    <location>
        <position position="179"/>
    </location>
</feature>
<dbReference type="InterPro" id="IPR016188">
    <property type="entry name" value="PurM-like_N"/>
</dbReference>
<sequence length="179" mass="18868">MGPGDLQAILKGIELYRDERTLVSVGDDAGVYEYGGTVLIQTVDVITPVLNDPYLWGAVGTANALSDVYAMGGEPLTALAVVGFNSCELEVKDLRKVMEGAVAKLREAKTVLLGGHTIDDKEPKFGLAVTGVCPEGAYVTQSGAKPEQLIVLTKPVGTGVLVKALKEGRIKEEDIPEAV</sequence>
<evidence type="ECO:0000256" key="1">
    <source>
        <dbReference type="ARBA" id="ARBA00022741"/>
    </source>
</evidence>
<dbReference type="Pfam" id="PF00586">
    <property type="entry name" value="AIRS"/>
    <property type="match status" value="1"/>
</dbReference>
<dbReference type="SUPFAM" id="SSF55326">
    <property type="entry name" value="PurM N-terminal domain-like"/>
    <property type="match status" value="1"/>
</dbReference>
<dbReference type="Proteomes" id="UP000885792">
    <property type="component" value="Unassembled WGS sequence"/>
</dbReference>
<dbReference type="GO" id="GO:0016260">
    <property type="term" value="P:selenocysteine biosynthetic process"/>
    <property type="evidence" value="ECO:0007669"/>
    <property type="project" value="TreeGrafter"/>
</dbReference>
<reference evidence="4" key="1">
    <citation type="journal article" date="2020" name="mSystems">
        <title>Genome- and Community-Level Interaction Insights into Carbon Utilization and Element Cycling Functions of Hydrothermarchaeota in Hydrothermal Sediment.</title>
        <authorList>
            <person name="Zhou Z."/>
            <person name="Liu Y."/>
            <person name="Xu W."/>
            <person name="Pan J."/>
            <person name="Luo Z.H."/>
            <person name="Li M."/>
        </authorList>
    </citation>
    <scope>NUCLEOTIDE SEQUENCE [LARGE SCALE GENOMIC DNA]</scope>
    <source>
        <strain evidence="4">HyVt-501</strain>
    </source>
</reference>
<dbReference type="GO" id="GO:0005737">
    <property type="term" value="C:cytoplasm"/>
    <property type="evidence" value="ECO:0007669"/>
    <property type="project" value="TreeGrafter"/>
</dbReference>
<keyword evidence="1" id="KW-0547">Nucleotide-binding</keyword>
<dbReference type="PANTHER" id="PTHR10256:SF0">
    <property type="entry name" value="INACTIVE SELENIDE, WATER DIKINASE-LIKE PROTEIN-RELATED"/>
    <property type="match status" value="1"/>
</dbReference>
<evidence type="ECO:0000313" key="4">
    <source>
        <dbReference type="EMBL" id="HHJ63581.1"/>
    </source>
</evidence>
<dbReference type="Gene3D" id="3.30.1330.10">
    <property type="entry name" value="PurM-like, N-terminal domain"/>
    <property type="match status" value="1"/>
</dbReference>
<evidence type="ECO:0000256" key="2">
    <source>
        <dbReference type="ARBA" id="ARBA00022840"/>
    </source>
</evidence>
<protein>
    <submittedName>
        <fullName evidence="4">Selenide, water dikinase SelD</fullName>
        <ecNumber evidence="4">2.7.9.3</ecNumber>
    </submittedName>
</protein>
<accession>A0A7C5QDR9</accession>
<dbReference type="Gene3D" id="3.90.650.10">
    <property type="entry name" value="PurM-like C-terminal domain"/>
    <property type="match status" value="1"/>
</dbReference>
<evidence type="ECO:0000259" key="3">
    <source>
        <dbReference type="Pfam" id="PF00586"/>
    </source>
</evidence>
<feature type="domain" description="PurM-like N-terminal" evidence="3">
    <location>
        <begin position="26"/>
        <end position="132"/>
    </location>
</feature>
<dbReference type="PANTHER" id="PTHR10256">
    <property type="entry name" value="SELENIDE, WATER DIKINASE"/>
    <property type="match status" value="1"/>
</dbReference>
<dbReference type="InterPro" id="IPR036676">
    <property type="entry name" value="PurM-like_C_sf"/>
</dbReference>
<gene>
    <name evidence="4" type="primary">selD</name>
    <name evidence="4" type="ORF">ENJ61_01605</name>
</gene>
<keyword evidence="2" id="KW-0067">ATP-binding</keyword>
<comment type="caution">
    <text evidence="4">The sequence shown here is derived from an EMBL/GenBank/DDBJ whole genome shotgun (WGS) entry which is preliminary data.</text>
</comment>
<name>A0A7C5QDR9_AQUAO</name>
<dbReference type="InterPro" id="IPR004536">
    <property type="entry name" value="SPS/SelD"/>
</dbReference>
<dbReference type="AlphaFoldDB" id="A0A7C5QDR9"/>
<dbReference type="InterPro" id="IPR036921">
    <property type="entry name" value="PurM-like_N_sf"/>
</dbReference>
<dbReference type="GO" id="GO:0005524">
    <property type="term" value="F:ATP binding"/>
    <property type="evidence" value="ECO:0007669"/>
    <property type="project" value="UniProtKB-KW"/>
</dbReference>
<organism evidence="4">
    <name type="scientific">Aquifex aeolicus</name>
    <dbReference type="NCBI Taxonomy" id="63363"/>
    <lineage>
        <taxon>Bacteria</taxon>
        <taxon>Pseudomonadati</taxon>
        <taxon>Aquificota</taxon>
        <taxon>Aquificia</taxon>
        <taxon>Aquificales</taxon>
        <taxon>Aquificaceae</taxon>
        <taxon>Aquifex</taxon>
    </lineage>
</organism>
<dbReference type="EMBL" id="DRNB01000053">
    <property type="protein sequence ID" value="HHJ63581.1"/>
    <property type="molecule type" value="Genomic_DNA"/>
</dbReference>
<dbReference type="EC" id="2.7.9.3" evidence="4"/>
<keyword evidence="4" id="KW-0808">Transferase</keyword>
<dbReference type="GO" id="GO:0004756">
    <property type="term" value="F:selenide, water dikinase activity"/>
    <property type="evidence" value="ECO:0007669"/>
    <property type="project" value="UniProtKB-EC"/>
</dbReference>
<proteinExistence type="predicted"/>
<dbReference type="NCBIfam" id="TIGR00476">
    <property type="entry name" value="selD"/>
    <property type="match status" value="1"/>
</dbReference>